<gene>
    <name evidence="1" type="ORF">TTEB3V08_LOCUS7754</name>
</gene>
<dbReference type="AlphaFoldDB" id="A0A7R9IJY4"/>
<evidence type="ECO:0000313" key="1">
    <source>
        <dbReference type="EMBL" id="CAD7459807.1"/>
    </source>
</evidence>
<organism evidence="1">
    <name type="scientific">Timema tahoe</name>
    <dbReference type="NCBI Taxonomy" id="61484"/>
    <lineage>
        <taxon>Eukaryota</taxon>
        <taxon>Metazoa</taxon>
        <taxon>Ecdysozoa</taxon>
        <taxon>Arthropoda</taxon>
        <taxon>Hexapoda</taxon>
        <taxon>Insecta</taxon>
        <taxon>Pterygota</taxon>
        <taxon>Neoptera</taxon>
        <taxon>Polyneoptera</taxon>
        <taxon>Phasmatodea</taxon>
        <taxon>Timematodea</taxon>
        <taxon>Timematoidea</taxon>
        <taxon>Timematidae</taxon>
        <taxon>Timema</taxon>
    </lineage>
</organism>
<reference evidence="1" key="1">
    <citation type="submission" date="2020-11" db="EMBL/GenBank/DDBJ databases">
        <authorList>
            <person name="Tran Van P."/>
        </authorList>
    </citation>
    <scope>NUCLEOTIDE SEQUENCE</scope>
</reference>
<accession>A0A7R9IJY4</accession>
<sequence>MQDALTRYSWTSAARLRDQKNNLSTPGTALSPDLHKTGNLVSCETDAFVFVPTCVGNMPAFAWRESGKQFWRNHPQYTGTPDQDSNLNLCHRQSSESIALDYVASEATASRYYERLSWDKGLREFDIGDVTRYYESLLCDKEGEGERGNFEKLHHERISRLTALSASCRWRYRKAPPTPTLDARRRVPYLPLDSSSHVTAQFAICAERPRFNPQSDLPGPETSTRKLQGMKMISTRARRPFLRRRGTRLSAMTAAPSPGTTHKLSIWSPGTTHTVQYGHLEQHRYCSIWPPGTTQILFNMATWNNTDTVQYGHLEQHM</sequence>
<name>A0A7R9IJY4_9NEOP</name>
<proteinExistence type="predicted"/>
<protein>
    <submittedName>
        <fullName evidence="1">Uncharacterized protein</fullName>
    </submittedName>
</protein>
<dbReference type="EMBL" id="OE003157">
    <property type="protein sequence ID" value="CAD7459807.1"/>
    <property type="molecule type" value="Genomic_DNA"/>
</dbReference>